<proteinExistence type="predicted"/>
<feature type="chain" id="PRO_5018255265" description="Prokineticin domain-containing protein" evidence="1">
    <location>
        <begin position="17"/>
        <end position="118"/>
    </location>
</feature>
<reference evidence="2 3" key="1">
    <citation type="journal article" date="2018" name="Sci. Rep.">
        <title>Comparative analysis of the Pocillopora damicornis genome highlights role of immune system in coral evolution.</title>
        <authorList>
            <person name="Cunning R."/>
            <person name="Bay R.A."/>
            <person name="Gillette P."/>
            <person name="Baker A.C."/>
            <person name="Traylor-Knowles N."/>
        </authorList>
    </citation>
    <scope>NUCLEOTIDE SEQUENCE [LARGE SCALE GENOMIC DNA]</scope>
    <source>
        <strain evidence="2">RSMAS</strain>
        <tissue evidence="2">Whole animal</tissue>
    </source>
</reference>
<evidence type="ECO:0000256" key="1">
    <source>
        <dbReference type="SAM" id="SignalP"/>
    </source>
</evidence>
<evidence type="ECO:0008006" key="4">
    <source>
        <dbReference type="Google" id="ProtNLM"/>
    </source>
</evidence>
<dbReference type="AlphaFoldDB" id="A0A3M6TTG2"/>
<name>A0A3M6TTG2_POCDA</name>
<protein>
    <recommendedName>
        <fullName evidence="4">Prokineticin domain-containing protein</fullName>
    </recommendedName>
</protein>
<dbReference type="Proteomes" id="UP000275408">
    <property type="component" value="Unassembled WGS sequence"/>
</dbReference>
<accession>A0A3M6TTG2</accession>
<gene>
    <name evidence="2" type="ORF">pdam_00012727</name>
</gene>
<dbReference type="EMBL" id="RCHS01002960">
    <property type="protein sequence ID" value="RMX44717.1"/>
    <property type="molecule type" value="Genomic_DNA"/>
</dbReference>
<evidence type="ECO:0000313" key="3">
    <source>
        <dbReference type="Proteomes" id="UP000275408"/>
    </source>
</evidence>
<comment type="caution">
    <text evidence="2">The sequence shown here is derived from an EMBL/GenBank/DDBJ whole genome shotgun (WGS) entry which is preliminary data.</text>
</comment>
<sequence>MKVLAGLLLFVAFAASYKIPDEQEREKRFIFGKCDADTDCGVERCCSVIGTCHNKRGLNQSCNFSRWPVMGLSLHRTLQLLVVGLKYDFPFSQWLVMSSLQRTLQLPVVGLKYVLFLP</sequence>
<evidence type="ECO:0000313" key="2">
    <source>
        <dbReference type="EMBL" id="RMX44717.1"/>
    </source>
</evidence>
<keyword evidence="3" id="KW-1185">Reference proteome</keyword>
<keyword evidence="1" id="KW-0732">Signal</keyword>
<organism evidence="2 3">
    <name type="scientific">Pocillopora damicornis</name>
    <name type="common">Cauliflower coral</name>
    <name type="synonym">Millepora damicornis</name>
    <dbReference type="NCBI Taxonomy" id="46731"/>
    <lineage>
        <taxon>Eukaryota</taxon>
        <taxon>Metazoa</taxon>
        <taxon>Cnidaria</taxon>
        <taxon>Anthozoa</taxon>
        <taxon>Hexacorallia</taxon>
        <taxon>Scleractinia</taxon>
        <taxon>Astrocoeniina</taxon>
        <taxon>Pocilloporidae</taxon>
        <taxon>Pocillopora</taxon>
    </lineage>
</organism>
<feature type="signal peptide" evidence="1">
    <location>
        <begin position="1"/>
        <end position="16"/>
    </location>
</feature>